<name>A0A336MHF5_CULSO</name>
<dbReference type="PANTHER" id="PTHR24379">
    <property type="entry name" value="KRAB AND ZINC FINGER DOMAIN-CONTAINING"/>
    <property type="match status" value="1"/>
</dbReference>
<sequence>MSQEICRVCLKTSSKQVNLKNTFYKNEVSFIDVFAECTGISLNEDKLLCIECEHRLIEAYEFRVQALESEEHWKKIKTEPVEDESDYVNVQCDIKVEELAILPLSQRSVRSNKSHCRFCLQTMSGEIRRKHEQEHIKKNGGLECHHCSKKYGDRKRISSHLKYLHFSKKFDSNKPRYTCNVCGKEISDYNSLRRHQMEHKDKKPKPREKAVCPICGESYLLLRKHMRLVHLNTTVRYCDMCGRGFKTRETLVNHIKYKHLNIREAECPVCKRLFHTKGEVNTHIKAIHSTPQKVKCKICGSEVKSEKNLRHHMKNHTANLDFSCVICGARFKSKQLLTCHMRVHSDARNYACDFCPSKFKRPHDLTIHKRKHTGEMFTCEKCPELKFLHNTSLRQHIENVHMGVRFRCDTCGKDYSNTAHLRYHQRLHNHEKNMWTKVIPSMIDHS</sequence>
<dbReference type="PROSITE" id="PS50157">
    <property type="entry name" value="ZINC_FINGER_C2H2_2"/>
    <property type="match status" value="8"/>
</dbReference>
<keyword evidence="2" id="KW-0677">Repeat</keyword>
<feature type="domain" description="C2H2-type" evidence="7">
    <location>
        <begin position="236"/>
        <end position="264"/>
    </location>
</feature>
<evidence type="ECO:0000256" key="5">
    <source>
        <dbReference type="PROSITE-ProRule" id="PRU00042"/>
    </source>
</evidence>
<dbReference type="InterPro" id="IPR013087">
    <property type="entry name" value="Znf_C2H2_type"/>
</dbReference>
<evidence type="ECO:0000313" key="9">
    <source>
        <dbReference type="EMBL" id="SSX28273.1"/>
    </source>
</evidence>
<feature type="binding site" evidence="6">
    <location>
        <position position="49"/>
    </location>
    <ligand>
        <name>Zn(2+)</name>
        <dbReference type="ChEBI" id="CHEBI:29105"/>
    </ligand>
</feature>
<feature type="binding site" evidence="6">
    <location>
        <position position="52"/>
    </location>
    <ligand>
        <name>Zn(2+)</name>
        <dbReference type="ChEBI" id="CHEBI:29105"/>
    </ligand>
</feature>
<dbReference type="GO" id="GO:0005634">
    <property type="term" value="C:nucleus"/>
    <property type="evidence" value="ECO:0007669"/>
    <property type="project" value="InterPro"/>
</dbReference>
<dbReference type="EMBL" id="UFQT01000982">
    <property type="protein sequence ID" value="SSX28273.1"/>
    <property type="molecule type" value="Genomic_DNA"/>
</dbReference>
<accession>A0A336MHF5</accession>
<dbReference type="PANTHER" id="PTHR24379:SF121">
    <property type="entry name" value="C2H2-TYPE DOMAIN-CONTAINING PROTEIN"/>
    <property type="match status" value="1"/>
</dbReference>
<feature type="domain" description="ZAD" evidence="8">
    <location>
        <begin position="4"/>
        <end position="76"/>
    </location>
</feature>
<evidence type="ECO:0000259" key="7">
    <source>
        <dbReference type="PROSITE" id="PS50157"/>
    </source>
</evidence>
<feature type="domain" description="C2H2-type" evidence="7">
    <location>
        <begin position="322"/>
        <end position="349"/>
    </location>
</feature>
<evidence type="ECO:0000256" key="4">
    <source>
        <dbReference type="ARBA" id="ARBA00022833"/>
    </source>
</evidence>
<dbReference type="SMART" id="SM00355">
    <property type="entry name" value="ZnF_C2H2"/>
    <property type="match status" value="10"/>
</dbReference>
<keyword evidence="3 5" id="KW-0863">Zinc-finger</keyword>
<proteinExistence type="predicted"/>
<feature type="domain" description="C2H2-type" evidence="7">
    <location>
        <begin position="142"/>
        <end position="170"/>
    </location>
</feature>
<feature type="binding site" evidence="6">
    <location>
        <position position="9"/>
    </location>
    <ligand>
        <name>Zn(2+)</name>
        <dbReference type="ChEBI" id="CHEBI:29105"/>
    </ligand>
</feature>
<evidence type="ECO:0000256" key="2">
    <source>
        <dbReference type="ARBA" id="ARBA00022737"/>
    </source>
</evidence>
<feature type="domain" description="C2H2-type" evidence="7">
    <location>
        <begin position="265"/>
        <end position="293"/>
    </location>
</feature>
<dbReference type="SMART" id="SM00868">
    <property type="entry name" value="zf-AD"/>
    <property type="match status" value="1"/>
</dbReference>
<dbReference type="SUPFAM" id="SSF57667">
    <property type="entry name" value="beta-beta-alpha zinc fingers"/>
    <property type="match status" value="5"/>
</dbReference>
<evidence type="ECO:0000256" key="6">
    <source>
        <dbReference type="PROSITE-ProRule" id="PRU01263"/>
    </source>
</evidence>
<keyword evidence="1 6" id="KW-0479">Metal-binding</keyword>
<evidence type="ECO:0000256" key="1">
    <source>
        <dbReference type="ARBA" id="ARBA00022723"/>
    </source>
</evidence>
<reference evidence="9" key="1">
    <citation type="submission" date="2018-07" db="EMBL/GenBank/DDBJ databases">
        <authorList>
            <person name="Quirk P.G."/>
            <person name="Krulwich T.A."/>
        </authorList>
    </citation>
    <scope>NUCLEOTIDE SEQUENCE</scope>
</reference>
<feature type="domain" description="C2H2-type" evidence="7">
    <location>
        <begin position="294"/>
        <end position="321"/>
    </location>
</feature>
<dbReference type="GO" id="GO:0008270">
    <property type="term" value="F:zinc ion binding"/>
    <property type="evidence" value="ECO:0007669"/>
    <property type="project" value="UniProtKB-UniRule"/>
</dbReference>
<feature type="domain" description="C2H2-type" evidence="7">
    <location>
        <begin position="406"/>
        <end position="433"/>
    </location>
</feature>
<dbReference type="InterPro" id="IPR036236">
    <property type="entry name" value="Znf_C2H2_sf"/>
</dbReference>
<dbReference type="Pfam" id="PF00096">
    <property type="entry name" value="zf-C2H2"/>
    <property type="match status" value="6"/>
</dbReference>
<feature type="domain" description="C2H2-type" evidence="7">
    <location>
        <begin position="350"/>
        <end position="377"/>
    </location>
</feature>
<gene>
    <name evidence="9" type="primary">CSON015452</name>
</gene>
<dbReference type="SUPFAM" id="SSF57716">
    <property type="entry name" value="Glucocorticoid receptor-like (DNA-binding domain)"/>
    <property type="match status" value="1"/>
</dbReference>
<feature type="binding site" evidence="6">
    <location>
        <position position="6"/>
    </location>
    <ligand>
        <name>Zn(2+)</name>
        <dbReference type="ChEBI" id="CHEBI:29105"/>
    </ligand>
</feature>
<protein>
    <submittedName>
        <fullName evidence="9">CSON015452 protein</fullName>
    </submittedName>
</protein>
<organism evidence="9">
    <name type="scientific">Culicoides sonorensis</name>
    <name type="common">Biting midge</name>
    <dbReference type="NCBI Taxonomy" id="179676"/>
    <lineage>
        <taxon>Eukaryota</taxon>
        <taxon>Metazoa</taxon>
        <taxon>Ecdysozoa</taxon>
        <taxon>Arthropoda</taxon>
        <taxon>Hexapoda</taxon>
        <taxon>Insecta</taxon>
        <taxon>Pterygota</taxon>
        <taxon>Neoptera</taxon>
        <taxon>Endopterygota</taxon>
        <taxon>Diptera</taxon>
        <taxon>Nematocera</taxon>
        <taxon>Chironomoidea</taxon>
        <taxon>Ceratopogonidae</taxon>
        <taxon>Ceratopogoninae</taxon>
        <taxon>Culicoides</taxon>
        <taxon>Monoculicoides</taxon>
    </lineage>
</organism>
<dbReference type="OMA" id="WENDCND"/>
<keyword evidence="4 6" id="KW-0862">Zinc</keyword>
<dbReference type="PROSITE" id="PS00028">
    <property type="entry name" value="ZINC_FINGER_C2H2_1"/>
    <property type="match status" value="8"/>
</dbReference>
<evidence type="ECO:0000256" key="3">
    <source>
        <dbReference type="ARBA" id="ARBA00022771"/>
    </source>
</evidence>
<dbReference type="PROSITE" id="PS51915">
    <property type="entry name" value="ZAD"/>
    <property type="match status" value="1"/>
</dbReference>
<dbReference type="VEuPathDB" id="VectorBase:CSON015452"/>
<dbReference type="AlphaFoldDB" id="A0A336MHF5"/>
<feature type="domain" description="C2H2-type" evidence="7">
    <location>
        <begin position="177"/>
        <end position="204"/>
    </location>
</feature>
<dbReference type="Pfam" id="PF07776">
    <property type="entry name" value="zf-AD"/>
    <property type="match status" value="1"/>
</dbReference>
<evidence type="ECO:0000259" key="8">
    <source>
        <dbReference type="PROSITE" id="PS51915"/>
    </source>
</evidence>
<dbReference type="Gene3D" id="3.30.160.60">
    <property type="entry name" value="Classic Zinc Finger"/>
    <property type="match status" value="6"/>
</dbReference>
<dbReference type="InterPro" id="IPR012934">
    <property type="entry name" value="Znf_AD"/>
</dbReference>